<evidence type="ECO:0000313" key="1">
    <source>
        <dbReference type="EMBL" id="PKY72368.1"/>
    </source>
</evidence>
<dbReference type="EMBL" id="PKKO01000003">
    <property type="protein sequence ID" value="PKY72368.1"/>
    <property type="molecule type" value="Genomic_DNA"/>
</dbReference>
<sequence length="101" mass="11618">MNKKLPGTSKVIEDTLIYETTEGTIKLPLKMKLKQSRKLNNLPDEDRLDFMISIFPEKAQHILDELDILEATEILQEWDKAFEKRINERTGADDSLGKSGE</sequence>
<comment type="caution">
    <text evidence="1">The sequence shown here is derived from an EMBL/GenBank/DDBJ whole genome shotgun (WGS) entry which is preliminary data.</text>
</comment>
<evidence type="ECO:0000313" key="2">
    <source>
        <dbReference type="Proteomes" id="UP000235122"/>
    </source>
</evidence>
<organism evidence="1 2">
    <name type="scientific">Winkia neuii</name>
    <dbReference type="NCBI Taxonomy" id="33007"/>
    <lineage>
        <taxon>Bacteria</taxon>
        <taxon>Bacillati</taxon>
        <taxon>Actinomycetota</taxon>
        <taxon>Actinomycetes</taxon>
        <taxon>Actinomycetales</taxon>
        <taxon>Actinomycetaceae</taxon>
        <taxon>Winkia</taxon>
    </lineage>
</organism>
<dbReference type="Proteomes" id="UP000235122">
    <property type="component" value="Unassembled WGS sequence"/>
</dbReference>
<reference evidence="1 2" key="1">
    <citation type="submission" date="2017-12" db="EMBL/GenBank/DDBJ databases">
        <title>Phylogenetic diversity of female urinary microbiome.</title>
        <authorList>
            <person name="Thomas-White K."/>
            <person name="Wolfe A.J."/>
        </authorList>
    </citation>
    <scope>NUCLEOTIDE SEQUENCE [LARGE SCALE GENOMIC DNA]</scope>
    <source>
        <strain evidence="1 2">UMB0402</strain>
    </source>
</reference>
<dbReference type="RefSeq" id="WP_070454308.1">
    <property type="nucleotide sequence ID" value="NZ_PKKO01000003.1"/>
</dbReference>
<name>A0A2I1IMK8_9ACTO</name>
<keyword evidence="2" id="KW-1185">Reference proteome</keyword>
<accession>A0A2I1IMK8</accession>
<dbReference type="AlphaFoldDB" id="A0A2I1IMK8"/>
<proteinExistence type="predicted"/>
<protein>
    <submittedName>
        <fullName evidence="1">Uncharacterized protein</fullName>
    </submittedName>
</protein>
<gene>
    <name evidence="1" type="ORF">CYJ19_05870</name>
</gene>